<dbReference type="Proteomes" id="UP000015102">
    <property type="component" value="Unassembled WGS sequence"/>
</dbReference>
<proteinExistence type="predicted"/>
<feature type="compositionally biased region" description="Gly residues" evidence="1">
    <location>
        <begin position="427"/>
        <end position="436"/>
    </location>
</feature>
<name>T1GE31_MEGSC</name>
<evidence type="ECO:0000313" key="3">
    <source>
        <dbReference type="EnsemblMetazoa" id="MESCA001589-PA"/>
    </source>
</evidence>
<feature type="domain" description="Fibronectin type-III" evidence="2">
    <location>
        <begin position="136"/>
        <end position="230"/>
    </location>
</feature>
<dbReference type="EnsemblMetazoa" id="MESCA001589-RA">
    <property type="protein sequence ID" value="MESCA001589-PA"/>
    <property type="gene ID" value="MESCA001589"/>
</dbReference>
<feature type="compositionally biased region" description="Low complexity" evidence="1">
    <location>
        <begin position="437"/>
        <end position="446"/>
    </location>
</feature>
<dbReference type="InterPro" id="IPR013783">
    <property type="entry name" value="Ig-like_fold"/>
</dbReference>
<evidence type="ECO:0000313" key="4">
    <source>
        <dbReference type="Proteomes" id="UP000015102"/>
    </source>
</evidence>
<dbReference type="EMBL" id="CAQQ02192633">
    <property type="status" value="NOT_ANNOTATED_CDS"/>
    <property type="molecule type" value="Genomic_DNA"/>
</dbReference>
<accession>T1GE31</accession>
<organism evidence="3 4">
    <name type="scientific">Megaselia scalaris</name>
    <name type="common">Humpbacked fly</name>
    <name type="synonym">Phora scalaris</name>
    <dbReference type="NCBI Taxonomy" id="36166"/>
    <lineage>
        <taxon>Eukaryota</taxon>
        <taxon>Metazoa</taxon>
        <taxon>Ecdysozoa</taxon>
        <taxon>Arthropoda</taxon>
        <taxon>Hexapoda</taxon>
        <taxon>Insecta</taxon>
        <taxon>Pterygota</taxon>
        <taxon>Neoptera</taxon>
        <taxon>Endopterygota</taxon>
        <taxon>Diptera</taxon>
        <taxon>Brachycera</taxon>
        <taxon>Muscomorpha</taxon>
        <taxon>Platypezoidea</taxon>
        <taxon>Phoridae</taxon>
        <taxon>Megaseliini</taxon>
        <taxon>Megaselia</taxon>
    </lineage>
</organism>
<dbReference type="AlphaFoldDB" id="T1GE31"/>
<dbReference type="InterPro" id="IPR003961">
    <property type="entry name" value="FN3_dom"/>
</dbReference>
<dbReference type="SMART" id="SM00060">
    <property type="entry name" value="FN3"/>
    <property type="match status" value="3"/>
</dbReference>
<evidence type="ECO:0000256" key="1">
    <source>
        <dbReference type="SAM" id="MobiDB-lite"/>
    </source>
</evidence>
<dbReference type="PANTHER" id="PTHR46957">
    <property type="entry name" value="CYTOKINE RECEPTOR"/>
    <property type="match status" value="1"/>
</dbReference>
<dbReference type="HOGENOM" id="CLU_528525_0_0_1"/>
<dbReference type="InterPro" id="IPR036116">
    <property type="entry name" value="FN3_sf"/>
</dbReference>
<dbReference type="PANTHER" id="PTHR46957:SF3">
    <property type="entry name" value="CYTOKINE RECEPTOR"/>
    <property type="match status" value="1"/>
</dbReference>
<reference evidence="4" key="1">
    <citation type="submission" date="2013-02" db="EMBL/GenBank/DDBJ databases">
        <authorList>
            <person name="Hughes D."/>
        </authorList>
    </citation>
    <scope>NUCLEOTIDE SEQUENCE</scope>
    <source>
        <strain>Durham</strain>
        <strain evidence="4">NC isolate 2 -- Noor lab</strain>
    </source>
</reference>
<feature type="domain" description="Fibronectin type-III" evidence="2">
    <location>
        <begin position="1"/>
        <end position="50"/>
    </location>
</feature>
<sequence length="516" mass="56899">MISITIKARNQYNLQKLQPATLYNVRLLAFNKNGPSVFSEIVQYATTGKPPPPMPNPPGLQLATSTTLRLFWDRQSQDERYMLQMYDVHSRRYNCLYNGSNTFYECCNLQRSTDYKFRLRADNEYGSSDWSAETRRPSKPQVKGKIQGEFFRAKWEPPTDRVMTQADIKLYHLEISSGGKFERIYSGPEPEAICDRLSPGTTYQIRVSCEGPGGQLSNYSDVSTVTTEAIAPGQPEPPRAIDIQPYAAKLNWINIVPQASTIGGSQQLTTGGSSVAYGGLGVVVHISWQASKYSDPKVTDPIEYIVQCSLEKDSAFTEIYRGLQTKCSIDFLVPGSSYFVRICPIRIMMNGGVGSNLKGQFSTPQRLDVPQLSEIKNSLNSQCLSSFTTMGTIISGGTPSHQNYNQHQSVFAANSSNSSNTNSTTGGTVGGLGTGSGTAISSLSSNHHPHNNLRQRSSSCGISPSYNTNQQHQFQKDLVGNVSSSSTFGRNFLDVNPFSGKQPLQNLVNYNYHNNL</sequence>
<dbReference type="STRING" id="36166.T1GE31"/>
<dbReference type="EMBL" id="CAQQ02192636">
    <property type="status" value="NOT_ANNOTATED_CDS"/>
    <property type="molecule type" value="Genomic_DNA"/>
</dbReference>
<dbReference type="PROSITE" id="PS50853">
    <property type="entry name" value="FN3"/>
    <property type="match status" value="2"/>
</dbReference>
<dbReference type="CDD" id="cd00063">
    <property type="entry name" value="FN3"/>
    <property type="match status" value="4"/>
</dbReference>
<dbReference type="InterPro" id="IPR050713">
    <property type="entry name" value="RTP_Phos/Ushers"/>
</dbReference>
<dbReference type="GO" id="GO:0016020">
    <property type="term" value="C:membrane"/>
    <property type="evidence" value="ECO:0007669"/>
    <property type="project" value="UniProtKB-SubCell"/>
</dbReference>
<reference evidence="3" key="2">
    <citation type="submission" date="2015-06" db="UniProtKB">
        <authorList>
            <consortium name="EnsemblMetazoa"/>
        </authorList>
    </citation>
    <scope>IDENTIFICATION</scope>
</reference>
<dbReference type="SUPFAM" id="SSF49265">
    <property type="entry name" value="Fibronectin type III"/>
    <property type="match status" value="3"/>
</dbReference>
<dbReference type="Gene3D" id="2.60.40.10">
    <property type="entry name" value="Immunoglobulins"/>
    <property type="match status" value="4"/>
</dbReference>
<keyword evidence="4" id="KW-1185">Reference proteome</keyword>
<dbReference type="EMBL" id="CAQQ02192634">
    <property type="status" value="NOT_ANNOTATED_CDS"/>
    <property type="molecule type" value="Genomic_DNA"/>
</dbReference>
<feature type="compositionally biased region" description="Low complexity" evidence="1">
    <location>
        <begin position="414"/>
        <end position="426"/>
    </location>
</feature>
<evidence type="ECO:0000259" key="2">
    <source>
        <dbReference type="PROSITE" id="PS50853"/>
    </source>
</evidence>
<protein>
    <recommendedName>
        <fullName evidence="2">Fibronectin type-III domain-containing protein</fullName>
    </recommendedName>
</protein>
<dbReference type="EMBL" id="CAQQ02192635">
    <property type="status" value="NOT_ANNOTATED_CDS"/>
    <property type="molecule type" value="Genomic_DNA"/>
</dbReference>
<feature type="compositionally biased region" description="Polar residues" evidence="1">
    <location>
        <begin position="454"/>
        <end position="467"/>
    </location>
</feature>
<feature type="region of interest" description="Disordered" evidence="1">
    <location>
        <begin position="413"/>
        <end position="467"/>
    </location>
</feature>